<evidence type="ECO:0000313" key="5">
    <source>
        <dbReference type="Proteomes" id="UP000001880"/>
    </source>
</evidence>
<dbReference type="PROSITE" id="PS50011">
    <property type="entry name" value="PROTEIN_KINASE_DOM"/>
    <property type="match status" value="1"/>
</dbReference>
<dbReference type="InterPro" id="IPR011990">
    <property type="entry name" value="TPR-like_helical_dom_sf"/>
</dbReference>
<dbReference type="Gene3D" id="3.30.200.20">
    <property type="entry name" value="Phosphorylase Kinase, domain 1"/>
    <property type="match status" value="1"/>
</dbReference>
<dbReference type="PANTHER" id="PTHR16305">
    <property type="entry name" value="TESTICULAR SOLUBLE ADENYLYL CYCLASE"/>
    <property type="match status" value="1"/>
</dbReference>
<dbReference type="Proteomes" id="UP000001880">
    <property type="component" value="Chromosome"/>
</dbReference>
<dbReference type="PANTHER" id="PTHR16305:SF28">
    <property type="entry name" value="GUANYLATE CYCLASE DOMAIN-CONTAINING PROTEIN"/>
    <property type="match status" value="1"/>
</dbReference>
<keyword evidence="2" id="KW-0067">ATP-binding</keyword>
<dbReference type="SUPFAM" id="SSF56112">
    <property type="entry name" value="Protein kinase-like (PK-like)"/>
    <property type="match status" value="1"/>
</dbReference>
<dbReference type="CDD" id="cd14014">
    <property type="entry name" value="STKc_PknB_like"/>
    <property type="match status" value="1"/>
</dbReference>
<evidence type="ECO:0000259" key="3">
    <source>
        <dbReference type="PROSITE" id="PS50011"/>
    </source>
</evidence>
<dbReference type="InterPro" id="IPR008271">
    <property type="entry name" value="Ser/Thr_kinase_AS"/>
</dbReference>
<evidence type="ECO:0000256" key="1">
    <source>
        <dbReference type="ARBA" id="ARBA00022741"/>
    </source>
</evidence>
<evidence type="ECO:0000313" key="4">
    <source>
        <dbReference type="EMBL" id="ACY12743.1"/>
    </source>
</evidence>
<dbReference type="HOGENOM" id="CLU_006367_0_0_7"/>
<protein>
    <submittedName>
        <fullName evidence="4">Serine/threonine protein kinase</fullName>
    </submittedName>
</protein>
<dbReference type="Pfam" id="PF13191">
    <property type="entry name" value="AAA_16"/>
    <property type="match status" value="1"/>
</dbReference>
<keyword evidence="1" id="KW-0547">Nucleotide-binding</keyword>
<dbReference type="InterPro" id="IPR041664">
    <property type="entry name" value="AAA_16"/>
</dbReference>
<keyword evidence="4" id="KW-0418">Kinase</keyword>
<dbReference type="PROSITE" id="PS00108">
    <property type="entry name" value="PROTEIN_KINASE_ST"/>
    <property type="match status" value="1"/>
</dbReference>
<dbReference type="InterPro" id="IPR027417">
    <property type="entry name" value="P-loop_NTPase"/>
</dbReference>
<accession>D0LGJ7</accession>
<dbReference type="Gene3D" id="1.10.510.10">
    <property type="entry name" value="Transferase(Phosphotransferase) domain 1"/>
    <property type="match status" value="1"/>
</dbReference>
<organism evidence="4 5">
    <name type="scientific">Haliangium ochraceum (strain DSM 14365 / JCM 11303 / SMP-2)</name>
    <dbReference type="NCBI Taxonomy" id="502025"/>
    <lineage>
        <taxon>Bacteria</taxon>
        <taxon>Pseudomonadati</taxon>
        <taxon>Myxococcota</taxon>
        <taxon>Polyangia</taxon>
        <taxon>Haliangiales</taxon>
        <taxon>Kofleriaceae</taxon>
        <taxon>Haliangium</taxon>
    </lineage>
</organism>
<sequence>MDPGVVIAERYRVERLAHEGGMGVVYLGRDLQSDERVGIKLLRTADDPISTARFWREAYALSSLRHAGIVRYFTHGMTPTSSPYLIMEWLEGEDLACRVRRGPLDVVDTLRLGIRVCEAMAAAHRHGIVHRDIKPANLFLPGGRIDDVTVVDFGLARVGQTLRDATPGGELMGTPGFMAPEQVRSDPNLDHRADLYSIGASLFACLAQRPPFVGDHPMATLAKVLFDDAPRVSTLRPAVPPRLDEFVARLTAKEPDERPPDAAAAASELLDILEHLGAEAPSRQQVAAAITAGEQRFLTVLLVQSDTAGQARREALDRAAATYGAQLEELADGTIAGIFSEHGRPVEMAERAARGALSMQSELGGGSLVLATGRGIVDGRLPVGQVIDRAVAMFLGDADTLPPGGEMEEAGAGNGIIIDDVTAGLLDRSFAVKPVGSRRYLLTGREEADEIAPRLVGIPTPCVGRQRELAALEGLLDECLEEERARVALVTAPAGGGKSRIRTEFLQRMDTRYRDVAVWLGRGDWLRSGASCGLLAEVLRDAVNLTEGQPLAERRARITARVGGIVAEEDVDRVSVFLGELVNATFDDTGRVQLAAARQDHQVMHDQMRRAFLDWLDAELQRMPVLIVLDDLHWGDLPTIRFLDAALRRLKDRPLMILGLAQPHVHKLFPDIFATRDLEEIRLRPLSQRACRTLVQHVLDVPEQVVKQIVARSEGNAFFLEELIRSVADGGDALPQTVLALAESRLSALPAPARRVLRAASIFGRTFWRGGVAALLGDAMSADELVDLFDMLVEREFIAERVGARFTDEREYRFGSELTREVAYGTLTEDDLAHGHVRAGSWLEEAGESEAVVLAEHYRRGGATAHAVEWYRRAAADALEAKDTDAVMQRIQQAIACGASGRALGELRLLQAEVHNWQSEAALAQQCGLDAMELLPRGSDTWAEAVEQASWAAATLGNFDEVERFIELLILHLGDAPSERYLVAMAHIATHLAVSGRYEQARTVESLIVELPPASGRDNLQVTAAVKHMQGFLTYFNDELDRACDLLAETAEIWLTLGSSHNWLMNLGNAGSAQMELGEYEQAAATLATVIEGSTRLGFDNLSGVMSVNRANRALALAHCGQFEEAKLLCREAFTASGLARHELVALVYLARILERASDYAQSLAHAERALELSNPFPVYRAQALGIQSRLLLKLGRADDALVAAREGMRLLAELGNIESGEGILRLAHAEALYATGIIEEAKAAVYEAANRLRARAEHIADPERRHSFLANVPEHAETLALERAWAAH</sequence>
<keyword evidence="4" id="KW-0808">Transferase</keyword>
<dbReference type="InterPro" id="IPR011009">
    <property type="entry name" value="Kinase-like_dom_sf"/>
</dbReference>
<dbReference type="Pfam" id="PF00069">
    <property type="entry name" value="Pkinase"/>
    <property type="match status" value="1"/>
</dbReference>
<proteinExistence type="predicted"/>
<name>D0LGJ7_HALO1</name>
<dbReference type="InterPro" id="IPR000719">
    <property type="entry name" value="Prot_kinase_dom"/>
</dbReference>
<gene>
    <name evidence="4" type="ordered locus">Hoch_0102</name>
</gene>
<dbReference type="SUPFAM" id="SSF48452">
    <property type="entry name" value="TPR-like"/>
    <property type="match status" value="1"/>
</dbReference>
<dbReference type="eggNOG" id="COG0457">
    <property type="taxonomic scope" value="Bacteria"/>
</dbReference>
<dbReference type="Gene3D" id="1.25.40.10">
    <property type="entry name" value="Tetratricopeptide repeat domain"/>
    <property type="match status" value="1"/>
</dbReference>
<dbReference type="GO" id="GO:0004674">
    <property type="term" value="F:protein serine/threonine kinase activity"/>
    <property type="evidence" value="ECO:0007669"/>
    <property type="project" value="UniProtKB-KW"/>
</dbReference>
<dbReference type="eggNOG" id="COG0515">
    <property type="taxonomic scope" value="Bacteria"/>
</dbReference>
<feature type="domain" description="Protein kinase" evidence="3">
    <location>
        <begin position="11"/>
        <end position="270"/>
    </location>
</feature>
<dbReference type="GO" id="GO:0004016">
    <property type="term" value="F:adenylate cyclase activity"/>
    <property type="evidence" value="ECO:0007669"/>
    <property type="project" value="TreeGrafter"/>
</dbReference>
<dbReference type="RefSeq" id="WP_012825370.1">
    <property type="nucleotide sequence ID" value="NC_013440.1"/>
</dbReference>
<dbReference type="eggNOG" id="COG3899">
    <property type="taxonomic scope" value="Bacteria"/>
</dbReference>
<dbReference type="EMBL" id="CP001804">
    <property type="protein sequence ID" value="ACY12743.1"/>
    <property type="molecule type" value="Genomic_DNA"/>
</dbReference>
<dbReference type="GO" id="GO:0005737">
    <property type="term" value="C:cytoplasm"/>
    <property type="evidence" value="ECO:0007669"/>
    <property type="project" value="TreeGrafter"/>
</dbReference>
<keyword evidence="4" id="KW-0723">Serine/threonine-protein kinase</keyword>
<evidence type="ECO:0000256" key="2">
    <source>
        <dbReference type="ARBA" id="ARBA00022840"/>
    </source>
</evidence>
<dbReference type="KEGG" id="hoh:Hoch_0102"/>
<keyword evidence="5" id="KW-1185">Reference proteome</keyword>
<dbReference type="SUPFAM" id="SSF52540">
    <property type="entry name" value="P-loop containing nucleoside triphosphate hydrolases"/>
    <property type="match status" value="1"/>
</dbReference>
<reference evidence="4 5" key="1">
    <citation type="journal article" date="2010" name="Stand. Genomic Sci.">
        <title>Complete genome sequence of Haliangium ochraceum type strain (SMP-2).</title>
        <authorList>
            <consortium name="US DOE Joint Genome Institute (JGI-PGF)"/>
            <person name="Ivanova N."/>
            <person name="Daum C."/>
            <person name="Lang E."/>
            <person name="Abt B."/>
            <person name="Kopitz M."/>
            <person name="Saunders E."/>
            <person name="Lapidus A."/>
            <person name="Lucas S."/>
            <person name="Glavina Del Rio T."/>
            <person name="Nolan M."/>
            <person name="Tice H."/>
            <person name="Copeland A."/>
            <person name="Cheng J.F."/>
            <person name="Chen F."/>
            <person name="Bruce D."/>
            <person name="Goodwin L."/>
            <person name="Pitluck S."/>
            <person name="Mavromatis K."/>
            <person name="Pati A."/>
            <person name="Mikhailova N."/>
            <person name="Chen A."/>
            <person name="Palaniappan K."/>
            <person name="Land M."/>
            <person name="Hauser L."/>
            <person name="Chang Y.J."/>
            <person name="Jeffries C.D."/>
            <person name="Detter J.C."/>
            <person name="Brettin T."/>
            <person name="Rohde M."/>
            <person name="Goker M."/>
            <person name="Bristow J."/>
            <person name="Markowitz V."/>
            <person name="Eisen J.A."/>
            <person name="Hugenholtz P."/>
            <person name="Kyrpides N.C."/>
            <person name="Klenk H.P."/>
        </authorList>
    </citation>
    <scope>NUCLEOTIDE SEQUENCE [LARGE SCALE GENOMIC DNA]</scope>
    <source>
        <strain evidence="5">DSM 14365 / CIP 107738 / JCM 11303 / AJ 13395 / SMP-2</strain>
    </source>
</reference>
<dbReference type="GO" id="GO:0005524">
    <property type="term" value="F:ATP binding"/>
    <property type="evidence" value="ECO:0007669"/>
    <property type="project" value="UniProtKB-KW"/>
</dbReference>
<dbReference type="SMART" id="SM00220">
    <property type="entry name" value="S_TKc"/>
    <property type="match status" value="1"/>
</dbReference>
<dbReference type="STRING" id="502025.Hoch_0102"/>
<dbReference type="OrthoDB" id="5476217at2"/>